<dbReference type="InterPro" id="IPR036942">
    <property type="entry name" value="Beta-barrel_TonB_sf"/>
</dbReference>
<evidence type="ECO:0000256" key="6">
    <source>
        <dbReference type="ARBA" id="ARBA00023237"/>
    </source>
</evidence>
<evidence type="ECO:0000256" key="1">
    <source>
        <dbReference type="ARBA" id="ARBA00004571"/>
    </source>
</evidence>
<dbReference type="Proteomes" id="UP000199306">
    <property type="component" value="Unassembled WGS sequence"/>
</dbReference>
<dbReference type="AlphaFoldDB" id="A0A1I5UV13"/>
<evidence type="ECO:0000256" key="7">
    <source>
        <dbReference type="PROSITE-ProRule" id="PRU01360"/>
    </source>
</evidence>
<dbReference type="InterPro" id="IPR023997">
    <property type="entry name" value="TonB-dep_OMP_SusC/RagA_CS"/>
</dbReference>
<dbReference type="Gene3D" id="2.170.130.10">
    <property type="entry name" value="TonB-dependent receptor, plug domain"/>
    <property type="match status" value="1"/>
</dbReference>
<dbReference type="NCBIfam" id="TIGR04057">
    <property type="entry name" value="SusC_RagA_signa"/>
    <property type="match status" value="1"/>
</dbReference>
<dbReference type="PROSITE" id="PS52016">
    <property type="entry name" value="TONB_DEPENDENT_REC_3"/>
    <property type="match status" value="1"/>
</dbReference>
<evidence type="ECO:0000256" key="8">
    <source>
        <dbReference type="SAM" id="MobiDB-lite"/>
    </source>
</evidence>
<dbReference type="InterPro" id="IPR037066">
    <property type="entry name" value="Plug_dom_sf"/>
</dbReference>
<proteinExistence type="inferred from homology"/>
<dbReference type="Pfam" id="PF13715">
    <property type="entry name" value="CarbopepD_reg_2"/>
    <property type="match status" value="1"/>
</dbReference>
<dbReference type="STRING" id="1079859.SAMN04515674_10852"/>
<keyword evidence="6 7" id="KW-0998">Cell outer membrane</keyword>
<dbReference type="OrthoDB" id="9768177at2"/>
<dbReference type="InterPro" id="IPR023996">
    <property type="entry name" value="TonB-dep_OMP_SusC/RagA"/>
</dbReference>
<dbReference type="InterPro" id="IPR008969">
    <property type="entry name" value="CarboxyPept-like_regulatory"/>
</dbReference>
<dbReference type="GO" id="GO:0009279">
    <property type="term" value="C:cell outer membrane"/>
    <property type="evidence" value="ECO:0007669"/>
    <property type="project" value="UniProtKB-SubCell"/>
</dbReference>
<name>A0A1I5UV13_9BACT</name>
<protein>
    <submittedName>
        <fullName evidence="10">TonB-linked outer membrane protein, SusC/RagA family</fullName>
    </submittedName>
</protein>
<feature type="compositionally biased region" description="Basic and acidic residues" evidence="8">
    <location>
        <begin position="844"/>
        <end position="866"/>
    </location>
</feature>
<gene>
    <name evidence="10" type="ORF">SAMN04515674_10852</name>
</gene>
<comment type="similarity">
    <text evidence="7">Belongs to the TonB-dependent receptor family.</text>
</comment>
<evidence type="ECO:0000313" key="10">
    <source>
        <dbReference type="EMBL" id="SFP98556.1"/>
    </source>
</evidence>
<dbReference type="InterPro" id="IPR012910">
    <property type="entry name" value="Plug_dom"/>
</dbReference>
<reference evidence="10 11" key="1">
    <citation type="submission" date="2016-10" db="EMBL/GenBank/DDBJ databases">
        <authorList>
            <person name="de Groot N.N."/>
        </authorList>
    </citation>
    <scope>NUCLEOTIDE SEQUENCE [LARGE SCALE GENOMIC DNA]</scope>
    <source>
        <strain evidence="11">E92,LMG 26720,CCM 7988</strain>
    </source>
</reference>
<dbReference type="RefSeq" id="WP_092017899.1">
    <property type="nucleotide sequence ID" value="NZ_FOXH01000008.1"/>
</dbReference>
<keyword evidence="4 7" id="KW-0812">Transmembrane</keyword>
<organism evidence="10 11">
    <name type="scientific">Pseudarcicella hirudinis</name>
    <dbReference type="NCBI Taxonomy" id="1079859"/>
    <lineage>
        <taxon>Bacteria</taxon>
        <taxon>Pseudomonadati</taxon>
        <taxon>Bacteroidota</taxon>
        <taxon>Cytophagia</taxon>
        <taxon>Cytophagales</taxon>
        <taxon>Flectobacillaceae</taxon>
        <taxon>Pseudarcicella</taxon>
    </lineage>
</organism>
<evidence type="ECO:0000256" key="2">
    <source>
        <dbReference type="ARBA" id="ARBA00022448"/>
    </source>
</evidence>
<dbReference type="Pfam" id="PF07715">
    <property type="entry name" value="Plug"/>
    <property type="match status" value="1"/>
</dbReference>
<dbReference type="NCBIfam" id="TIGR04056">
    <property type="entry name" value="OMP_RagA_SusC"/>
    <property type="match status" value="1"/>
</dbReference>
<dbReference type="SUPFAM" id="SSF56935">
    <property type="entry name" value="Porins"/>
    <property type="match status" value="1"/>
</dbReference>
<keyword evidence="11" id="KW-1185">Reference proteome</keyword>
<dbReference type="Gene3D" id="2.40.170.20">
    <property type="entry name" value="TonB-dependent receptor, beta-barrel domain"/>
    <property type="match status" value="1"/>
</dbReference>
<dbReference type="SUPFAM" id="SSF49464">
    <property type="entry name" value="Carboxypeptidase regulatory domain-like"/>
    <property type="match status" value="1"/>
</dbReference>
<dbReference type="InterPro" id="IPR039426">
    <property type="entry name" value="TonB-dep_rcpt-like"/>
</dbReference>
<evidence type="ECO:0000256" key="4">
    <source>
        <dbReference type="ARBA" id="ARBA00022692"/>
    </source>
</evidence>
<dbReference type="Gene3D" id="2.60.40.1120">
    <property type="entry name" value="Carboxypeptidase-like, regulatory domain"/>
    <property type="match status" value="1"/>
</dbReference>
<keyword evidence="5 7" id="KW-0472">Membrane</keyword>
<keyword evidence="3 7" id="KW-1134">Transmembrane beta strand</keyword>
<sequence length="1047" mass="114094">MKKKQLLNSQRRLKTGSVFLPFKLACVLFTFTIPAISEANASSFHKIILADGKVTGKVTDSNGEGIPGASIRVKGTATGTTTDVNGKFILNAPANAILVISSVGYETQEIAVNNRTDLSVVLATSSKELDQVIVIGYGTQRKLDVTGAVAQIKGDEISKQASTNPVSALQGKVAGVQITNSGAPGASPQIRIRGLGTVYGNPNPLYVVDGVWFDDISFLNPADIENISVLKDASAQSIYGIRAANGVVLISTKKGKSDQSSVTYNGFVGYQRVTNPVQMANGKEFATMISELANYNGAVPPAEYDPAKYGQGTDWTRQILRGAMINNHQITMTGGSEKSTYNFSLGYLNQQGLVQGNDFTRYTARLQNDFNLSKYLKVGYNLTGAANNSNDIDEGIFHQIYAAAPIVPVRYADGTYGDPSDYNLGDGANFNPQVTVDYFNQKAKKYRLTGNIFADVKFANHFTFHTSVGGDFIQTETTKYDPVYAATLKQRRTVSLLTLTRTENRNWILENTLTYDNVFNNDHSVKVLVGQSAQRYQYYQLTGSAQNVPNTSEGDFYLKLGNAVGRELKDEGDLSTVASYFGRVNYAFQNRYMLNASLRADGSSKFYGDQRWGFFPSIGVGWVISEEAFMKNQTTFNNLKVRASWGKIGNASVPSSLSVLRVAQDPYLTAIYGGVANTGASINSIVPPTTFWERGVGTDIGIEAAFMNNRLTIDADYYNKKTELAIFDIPILASVGTNSSKIIGNQADLQNRGVELSINWKDNISKDLSFSIGGNISYNDNKVLSVTTGDNPIYGGGAASTGGSFSTRTIAGQPIGQFFGYIVDGIFQNSAEVASSAQPNAKPGDFKYRDISGPEGKPDGKIDGLDRAPIGNPNPKYSYGINTSWNYKQFDLALDFQGVAGVDIYNANLGLRFGNENFTKDFYDHRWHGEGTSNTYPSANIGGGDNYKPNSFFVEDGSYFRVRNIQLGYTLPQRLVEKMRIKKLRVYANAQNALNFFKYKGFSPEIVGSFKNNGNVKANSDANINSGIDTNVYPMFATYNVGVNVTF</sequence>
<evidence type="ECO:0000313" key="11">
    <source>
        <dbReference type="Proteomes" id="UP000199306"/>
    </source>
</evidence>
<feature type="region of interest" description="Disordered" evidence="8">
    <location>
        <begin position="836"/>
        <end position="869"/>
    </location>
</feature>
<evidence type="ECO:0000256" key="5">
    <source>
        <dbReference type="ARBA" id="ARBA00023136"/>
    </source>
</evidence>
<comment type="subcellular location">
    <subcellularLocation>
        <location evidence="1 7">Cell outer membrane</location>
        <topology evidence="1 7">Multi-pass membrane protein</topology>
    </subcellularLocation>
</comment>
<evidence type="ECO:0000256" key="3">
    <source>
        <dbReference type="ARBA" id="ARBA00022452"/>
    </source>
</evidence>
<accession>A0A1I5UV13</accession>
<feature type="domain" description="TonB-dependent receptor plug" evidence="9">
    <location>
        <begin position="142"/>
        <end position="247"/>
    </location>
</feature>
<keyword evidence="2 7" id="KW-0813">Transport</keyword>
<dbReference type="FunFam" id="2.60.40.1120:FF:000003">
    <property type="entry name" value="Outer membrane protein Omp121"/>
    <property type="match status" value="1"/>
</dbReference>
<evidence type="ECO:0000259" key="9">
    <source>
        <dbReference type="Pfam" id="PF07715"/>
    </source>
</evidence>
<dbReference type="EMBL" id="FOXH01000008">
    <property type="protein sequence ID" value="SFP98556.1"/>
    <property type="molecule type" value="Genomic_DNA"/>
</dbReference>